<organism evidence="2 3">
    <name type="scientific">Cylicostephanus goldi</name>
    <name type="common">Nematode worm</name>
    <dbReference type="NCBI Taxonomy" id="71465"/>
    <lineage>
        <taxon>Eukaryota</taxon>
        <taxon>Metazoa</taxon>
        <taxon>Ecdysozoa</taxon>
        <taxon>Nematoda</taxon>
        <taxon>Chromadorea</taxon>
        <taxon>Rhabditida</taxon>
        <taxon>Rhabditina</taxon>
        <taxon>Rhabditomorpha</taxon>
        <taxon>Strongyloidea</taxon>
        <taxon>Strongylidae</taxon>
        <taxon>Cylicostephanus</taxon>
    </lineage>
</organism>
<name>A0A3P6QPG9_CYLGO</name>
<dbReference type="EMBL" id="UYRV01001972">
    <property type="protein sequence ID" value="VDK47867.1"/>
    <property type="molecule type" value="Genomic_DNA"/>
</dbReference>
<dbReference type="AlphaFoldDB" id="A0A3P6QPG9"/>
<accession>A0A3P6QPG9</accession>
<feature type="signal peptide" evidence="1">
    <location>
        <begin position="1"/>
        <end position="24"/>
    </location>
</feature>
<evidence type="ECO:0000313" key="3">
    <source>
        <dbReference type="Proteomes" id="UP000271889"/>
    </source>
</evidence>
<feature type="chain" id="PRO_5018060587" evidence="1">
    <location>
        <begin position="25"/>
        <end position="142"/>
    </location>
</feature>
<sequence>MALFFNFMVILGLIFFAMATAMKAQRHKVAYKFYKEPSALVFDEIAVISNTQECNDMARVLAVENYSVPAIALAMQICVATVEPERGGFGGSSTVAYVDLYVLVVTSSDLNGPEDLGSTKMNLQTAFHSCYIRALTCEQMSR</sequence>
<keyword evidence="3" id="KW-1185">Reference proteome</keyword>
<reference evidence="2 3" key="1">
    <citation type="submission" date="2018-11" db="EMBL/GenBank/DDBJ databases">
        <authorList>
            <consortium name="Pathogen Informatics"/>
        </authorList>
    </citation>
    <scope>NUCLEOTIDE SEQUENCE [LARGE SCALE GENOMIC DNA]</scope>
</reference>
<proteinExistence type="predicted"/>
<dbReference type="Proteomes" id="UP000271889">
    <property type="component" value="Unassembled WGS sequence"/>
</dbReference>
<keyword evidence="1" id="KW-0732">Signal</keyword>
<evidence type="ECO:0000313" key="2">
    <source>
        <dbReference type="EMBL" id="VDK47867.1"/>
    </source>
</evidence>
<gene>
    <name evidence="2" type="ORF">CGOC_LOCUS1135</name>
</gene>
<protein>
    <submittedName>
        <fullName evidence="2">Uncharacterized protein</fullName>
    </submittedName>
</protein>
<dbReference type="OrthoDB" id="5870827at2759"/>
<evidence type="ECO:0000256" key="1">
    <source>
        <dbReference type="SAM" id="SignalP"/>
    </source>
</evidence>